<evidence type="ECO:0000259" key="5">
    <source>
        <dbReference type="Pfam" id="PF18052"/>
    </source>
</evidence>
<organism evidence="8 9">
    <name type="scientific">Quercus rubra</name>
    <name type="common">Northern red oak</name>
    <name type="synonym">Quercus borealis</name>
    <dbReference type="NCBI Taxonomy" id="3512"/>
    <lineage>
        <taxon>Eukaryota</taxon>
        <taxon>Viridiplantae</taxon>
        <taxon>Streptophyta</taxon>
        <taxon>Embryophyta</taxon>
        <taxon>Tracheophyta</taxon>
        <taxon>Spermatophyta</taxon>
        <taxon>Magnoliopsida</taxon>
        <taxon>eudicotyledons</taxon>
        <taxon>Gunneridae</taxon>
        <taxon>Pentapetalae</taxon>
        <taxon>rosids</taxon>
        <taxon>fabids</taxon>
        <taxon>Fagales</taxon>
        <taxon>Fagaceae</taxon>
        <taxon>Quercus</taxon>
    </lineage>
</organism>
<keyword evidence="1" id="KW-0677">Repeat</keyword>
<dbReference type="FunFam" id="1.10.8.430:FF:000003">
    <property type="entry name" value="Probable disease resistance protein At5g66910"/>
    <property type="match status" value="1"/>
</dbReference>
<dbReference type="Pfam" id="PF00931">
    <property type="entry name" value="NB-ARC"/>
    <property type="match status" value="1"/>
</dbReference>
<dbReference type="FunFam" id="3.40.50.300:FF:001091">
    <property type="entry name" value="Probable disease resistance protein At1g61300"/>
    <property type="match status" value="1"/>
</dbReference>
<dbReference type="InterPro" id="IPR058922">
    <property type="entry name" value="WHD_DRP"/>
</dbReference>
<dbReference type="AlphaFoldDB" id="A0AAN7I1R9"/>
<dbReference type="Gene3D" id="3.40.50.300">
    <property type="entry name" value="P-loop containing nucleotide triphosphate hydrolases"/>
    <property type="match status" value="1"/>
</dbReference>
<dbReference type="PRINTS" id="PR00364">
    <property type="entry name" value="DISEASERSIST"/>
</dbReference>
<dbReference type="Proteomes" id="UP001324115">
    <property type="component" value="Unassembled WGS sequence"/>
</dbReference>
<evidence type="ECO:0000256" key="3">
    <source>
        <dbReference type="ARBA" id="ARBA00022821"/>
    </source>
</evidence>
<evidence type="ECO:0000259" key="4">
    <source>
        <dbReference type="Pfam" id="PF00931"/>
    </source>
</evidence>
<evidence type="ECO:0000313" key="8">
    <source>
        <dbReference type="EMBL" id="KAK4562457.1"/>
    </source>
</evidence>
<proteinExistence type="predicted"/>
<dbReference type="InterPro" id="IPR041118">
    <property type="entry name" value="Rx_N"/>
</dbReference>
<dbReference type="CDD" id="cd14798">
    <property type="entry name" value="RX-CC_like"/>
    <property type="match status" value="1"/>
</dbReference>
<dbReference type="Gene3D" id="1.10.8.430">
    <property type="entry name" value="Helical domain of apoptotic protease-activating factors"/>
    <property type="match status" value="1"/>
</dbReference>
<dbReference type="Gene3D" id="1.10.10.10">
    <property type="entry name" value="Winged helix-like DNA-binding domain superfamily/Winged helix DNA-binding domain"/>
    <property type="match status" value="1"/>
</dbReference>
<feature type="domain" description="Disease resistance R13L4/SHOC-2-like LRR" evidence="7">
    <location>
        <begin position="571"/>
        <end position="870"/>
    </location>
</feature>
<reference evidence="8 9" key="1">
    <citation type="journal article" date="2023" name="G3 (Bethesda)">
        <title>A haplotype-resolved chromosome-scale genome for Quercus rubra L. provides insights into the genetics of adaptive traits for red oak species.</title>
        <authorList>
            <person name="Kapoor B."/>
            <person name="Jenkins J."/>
            <person name="Schmutz J."/>
            <person name="Zhebentyayeva T."/>
            <person name="Kuelheim C."/>
            <person name="Coggeshall M."/>
            <person name="Heim C."/>
            <person name="Lasky J.R."/>
            <person name="Leites L."/>
            <person name="Islam-Faridi N."/>
            <person name="Romero-Severson J."/>
            <person name="DeLeo V.L."/>
            <person name="Lucas S.M."/>
            <person name="Lazic D."/>
            <person name="Gailing O."/>
            <person name="Carlson J."/>
            <person name="Staton M."/>
        </authorList>
    </citation>
    <scope>NUCLEOTIDE SEQUENCE [LARGE SCALE GENOMIC DNA]</scope>
    <source>
        <strain evidence="8">Pseudo-F2</strain>
    </source>
</reference>
<dbReference type="EMBL" id="JAXUIC010000011">
    <property type="protein sequence ID" value="KAK4562457.1"/>
    <property type="molecule type" value="Genomic_DNA"/>
</dbReference>
<accession>A0AAN7I1R9</accession>
<dbReference type="InterPro" id="IPR038005">
    <property type="entry name" value="RX-like_CC"/>
</dbReference>
<comment type="caution">
    <text evidence="8">The sequence shown here is derived from an EMBL/GenBank/DDBJ whole genome shotgun (WGS) entry which is preliminary data.</text>
</comment>
<dbReference type="PANTHER" id="PTHR23155">
    <property type="entry name" value="DISEASE RESISTANCE PROTEIN RP"/>
    <property type="match status" value="1"/>
</dbReference>
<protein>
    <submittedName>
        <fullName evidence="8">Uncharacterized protein</fullName>
    </submittedName>
</protein>
<dbReference type="Gene3D" id="3.80.10.10">
    <property type="entry name" value="Ribonuclease Inhibitor"/>
    <property type="match status" value="1"/>
</dbReference>
<dbReference type="InterPro" id="IPR044974">
    <property type="entry name" value="Disease_R_plants"/>
</dbReference>
<keyword evidence="9" id="KW-1185">Reference proteome</keyword>
<dbReference type="FunFam" id="1.10.10.10:FF:000322">
    <property type="entry name" value="Probable disease resistance protein At1g63360"/>
    <property type="match status" value="1"/>
</dbReference>
<dbReference type="PANTHER" id="PTHR23155:SF1185">
    <property type="entry name" value="DISEASE RESISTANCE RPP8-LIKE PROTEIN 3-RELATED"/>
    <property type="match status" value="1"/>
</dbReference>
<dbReference type="InterPro" id="IPR027417">
    <property type="entry name" value="P-loop_NTPase"/>
</dbReference>
<sequence>MAVSVVSGVVTRLSDLLLQEAIYLIDVSDKAHELQTELTRMQCFLKDADARQNESAFIKNSVAEMKDLAYDAEDVIATYALTVASRKGRGIQKVLKRCACILDEGITVHQVGAKIDAIKKRISNLKQSFQEYGIMRESTMQAGGPSSLNEREREQRQTFSHLQHEVVGFDDDLNELVEFLLKEEEGKRVASICGMGGLGKTTLAKLVYNDPKVKNNFEHRAWACISQQCQRRLVWEDILISLLSPDEKEKEKIRKLTNKEIVEKLCEVQKERKCLVILDDIWDVETWNHLLGAFSGNDTKSKILLTSRNEKVHLHVDPGGFLYKLQHLDEAKSLELLEKIAISRREGTSKTCMKQFGKEMIDYCGGLPLAITVLGGLLATKQTLGEWQDVLKHAKSYLHMEDSRVNNVLALSYNDLPSHLKPCFLYLGHFPEDFEILTKDLIRMWMGEGFISQIQHRGGREDTMDDVGDRYLRELVQRCMVLVGKEGSLGKIKTCRMHDLMREFCISKAQDENFLHFTNTLSMKQREAQIGKVRRLAIISESGDNLIKGIKFNEYPYLRSLLYLLPEHDKSIFKESRFKKFKLIRVLHLEYFKKHLRKLPKDIGCLIHLRYLSLKGSNINEVPSSIGNLRCLETLDLRIDLRKPYDCILLECIYQNSSLLDSTYGPRVPNVFKYMKQLKHLYLPGQYIVCGKLELANLSYLQTLVNVQPKTVQIPTWFKLNRLRVLKVNHNAQDVKQMLISRCPLVEKLYVDCRIKKLPEAHQFSPNLAKLSLRKTLLEEDPMPTLEKLPNLKILRLFYRSFVREGMVCSEGGFPLLQYVVLSNLYYLEEWTVDKGAMPSLCHLTIDSCSSLKTIPDGLRFVTTLRQLEIRNMMKSFKDRLDEGGLDFDKVKHVPSLVFQYCDW</sequence>
<evidence type="ECO:0000256" key="2">
    <source>
        <dbReference type="ARBA" id="ARBA00022741"/>
    </source>
</evidence>
<evidence type="ECO:0000256" key="1">
    <source>
        <dbReference type="ARBA" id="ARBA00022737"/>
    </source>
</evidence>
<feature type="domain" description="Disease resistance N-terminal" evidence="5">
    <location>
        <begin position="5"/>
        <end position="90"/>
    </location>
</feature>
<evidence type="ECO:0000259" key="7">
    <source>
        <dbReference type="Pfam" id="PF23598"/>
    </source>
</evidence>
<gene>
    <name evidence="8" type="ORF">RGQ29_005091</name>
</gene>
<dbReference type="InterPro" id="IPR032675">
    <property type="entry name" value="LRR_dom_sf"/>
</dbReference>
<dbReference type="InterPro" id="IPR036388">
    <property type="entry name" value="WH-like_DNA-bd_sf"/>
</dbReference>
<dbReference type="Gene3D" id="1.20.5.4130">
    <property type="match status" value="1"/>
</dbReference>
<dbReference type="Pfam" id="PF18052">
    <property type="entry name" value="Rx_N"/>
    <property type="match status" value="1"/>
</dbReference>
<dbReference type="InterPro" id="IPR055414">
    <property type="entry name" value="LRR_R13L4/SHOC2-like"/>
</dbReference>
<evidence type="ECO:0000313" key="9">
    <source>
        <dbReference type="Proteomes" id="UP001324115"/>
    </source>
</evidence>
<feature type="domain" description="NB-ARC" evidence="4">
    <location>
        <begin position="170"/>
        <end position="345"/>
    </location>
</feature>
<dbReference type="Pfam" id="PF23559">
    <property type="entry name" value="WHD_DRP"/>
    <property type="match status" value="1"/>
</dbReference>
<keyword evidence="3" id="KW-0611">Plant defense</keyword>
<dbReference type="SUPFAM" id="SSF52058">
    <property type="entry name" value="L domain-like"/>
    <property type="match status" value="1"/>
</dbReference>
<dbReference type="InterPro" id="IPR042197">
    <property type="entry name" value="Apaf_helical"/>
</dbReference>
<dbReference type="GO" id="GO:0098542">
    <property type="term" value="P:defense response to other organism"/>
    <property type="evidence" value="ECO:0007669"/>
    <property type="project" value="TreeGrafter"/>
</dbReference>
<dbReference type="GO" id="GO:0043531">
    <property type="term" value="F:ADP binding"/>
    <property type="evidence" value="ECO:0007669"/>
    <property type="project" value="InterPro"/>
</dbReference>
<feature type="domain" description="Disease resistance protein winged helix" evidence="6">
    <location>
        <begin position="430"/>
        <end position="504"/>
    </location>
</feature>
<dbReference type="Pfam" id="PF23598">
    <property type="entry name" value="LRR_14"/>
    <property type="match status" value="1"/>
</dbReference>
<name>A0AAN7I1R9_QUERU</name>
<dbReference type="SUPFAM" id="SSF52540">
    <property type="entry name" value="P-loop containing nucleoside triphosphate hydrolases"/>
    <property type="match status" value="1"/>
</dbReference>
<dbReference type="InterPro" id="IPR002182">
    <property type="entry name" value="NB-ARC"/>
</dbReference>
<evidence type="ECO:0000259" key="6">
    <source>
        <dbReference type="Pfam" id="PF23559"/>
    </source>
</evidence>
<keyword evidence="2" id="KW-0547">Nucleotide-binding</keyword>